<reference evidence="1" key="1">
    <citation type="submission" date="2020-07" db="EMBL/GenBank/DDBJ databases">
        <authorList>
            <person name="Pettersson B.M.F."/>
            <person name="Behra P.R.K."/>
            <person name="Ramesh M."/>
            <person name="Das S."/>
            <person name="Dasgupta S."/>
            <person name="Kirsebom L.A."/>
        </authorList>
    </citation>
    <scope>NUCLEOTIDE SEQUENCE</scope>
    <source>
        <strain evidence="1">DSM 44615</strain>
    </source>
</reference>
<protein>
    <submittedName>
        <fullName evidence="1">Uncharacterized protein</fullName>
    </submittedName>
</protein>
<evidence type="ECO:0000313" key="1">
    <source>
        <dbReference type="EMBL" id="MCV7170346.1"/>
    </source>
</evidence>
<dbReference type="EMBL" id="JACKSJ010000085">
    <property type="protein sequence ID" value="MCV7170346.1"/>
    <property type="molecule type" value="Genomic_DNA"/>
</dbReference>
<sequence length="113" mass="12366">MSIDQLKLQMSALKESGPPDLQLSESAHREYTGLIHAYRGELKAQRDKAISLANLGNVGNWGSAQQTRAELVLGVSGPKGIVTILDKYLNYLDEFEATVDAAYKRMQAEDQAG</sequence>
<reference evidence="1" key="2">
    <citation type="journal article" date="2022" name="BMC Genomics">
        <title>Comparative genome analysis of mycobacteria focusing on tRNA and non-coding RNA.</title>
        <authorList>
            <person name="Behra P.R.K."/>
            <person name="Pettersson B.M.F."/>
            <person name="Ramesh M."/>
            <person name="Das S."/>
            <person name="Dasgupta S."/>
            <person name="Kirsebom L.A."/>
        </authorList>
    </citation>
    <scope>NUCLEOTIDE SEQUENCE</scope>
    <source>
        <strain evidence="1">DSM 44615</strain>
    </source>
</reference>
<dbReference type="AlphaFoldDB" id="A0A9X2YNA5"/>
<organism evidence="1 2">
    <name type="scientific">[Mycobacterium] manitobense</name>
    <dbReference type="NCBI Taxonomy" id="190147"/>
    <lineage>
        <taxon>Bacteria</taxon>
        <taxon>Bacillati</taxon>
        <taxon>Actinomycetota</taxon>
        <taxon>Actinomycetes</taxon>
        <taxon>Mycobacteriales</taxon>
        <taxon>Mycobacteriaceae</taxon>
        <taxon>Mycolicibacterium</taxon>
    </lineage>
</organism>
<dbReference type="RefSeq" id="WP_264012535.1">
    <property type="nucleotide sequence ID" value="NZ_JACKSJ010000085.1"/>
</dbReference>
<comment type="caution">
    <text evidence="1">The sequence shown here is derived from an EMBL/GenBank/DDBJ whole genome shotgun (WGS) entry which is preliminary data.</text>
</comment>
<proteinExistence type="predicted"/>
<dbReference type="Proteomes" id="UP001140293">
    <property type="component" value="Unassembled WGS sequence"/>
</dbReference>
<keyword evidence="2" id="KW-1185">Reference proteome</keyword>
<accession>A0A9X2YNA5</accession>
<name>A0A9X2YNA5_9MYCO</name>
<gene>
    <name evidence="1" type="ORF">H7I41_10515</name>
</gene>
<evidence type="ECO:0000313" key="2">
    <source>
        <dbReference type="Proteomes" id="UP001140293"/>
    </source>
</evidence>